<dbReference type="GO" id="GO:0004672">
    <property type="term" value="F:protein kinase activity"/>
    <property type="evidence" value="ECO:0007669"/>
    <property type="project" value="InterPro"/>
</dbReference>
<dbReference type="Proteomes" id="UP000308730">
    <property type="component" value="Unassembled WGS sequence"/>
</dbReference>
<name>A0A4S4MV90_9APHY</name>
<dbReference type="EMBL" id="SGPM01000088">
    <property type="protein sequence ID" value="THH30266.1"/>
    <property type="molecule type" value="Genomic_DNA"/>
</dbReference>
<feature type="domain" description="Protein kinase" evidence="1">
    <location>
        <begin position="1"/>
        <end position="161"/>
    </location>
</feature>
<dbReference type="Gene3D" id="1.10.510.10">
    <property type="entry name" value="Transferase(Phosphotransferase) domain 1"/>
    <property type="match status" value="1"/>
</dbReference>
<evidence type="ECO:0000313" key="3">
    <source>
        <dbReference type="Proteomes" id="UP000308730"/>
    </source>
</evidence>
<proteinExistence type="predicted"/>
<gene>
    <name evidence="2" type="ORF">EUX98_g3931</name>
</gene>
<reference evidence="2 3" key="1">
    <citation type="submission" date="2019-02" db="EMBL/GenBank/DDBJ databases">
        <title>Genome sequencing of the rare red list fungi Antrodiella citrinella (Flaviporus citrinellus).</title>
        <authorList>
            <person name="Buettner E."/>
            <person name="Kellner H."/>
        </authorList>
    </citation>
    <scope>NUCLEOTIDE SEQUENCE [LARGE SCALE GENOMIC DNA]</scope>
    <source>
        <strain evidence="2 3">DSM 108506</strain>
    </source>
</reference>
<dbReference type="Pfam" id="PF00069">
    <property type="entry name" value="Pkinase"/>
    <property type="match status" value="1"/>
</dbReference>
<dbReference type="InterPro" id="IPR000719">
    <property type="entry name" value="Prot_kinase_dom"/>
</dbReference>
<evidence type="ECO:0000259" key="1">
    <source>
        <dbReference type="PROSITE" id="PS50011"/>
    </source>
</evidence>
<dbReference type="AlphaFoldDB" id="A0A4S4MV90"/>
<dbReference type="SUPFAM" id="SSF56112">
    <property type="entry name" value="Protein kinase-like (PK-like)"/>
    <property type="match status" value="1"/>
</dbReference>
<evidence type="ECO:0000313" key="2">
    <source>
        <dbReference type="EMBL" id="THH30266.1"/>
    </source>
</evidence>
<dbReference type="GO" id="GO:0005524">
    <property type="term" value="F:ATP binding"/>
    <property type="evidence" value="ECO:0007669"/>
    <property type="project" value="InterPro"/>
</dbReference>
<keyword evidence="3" id="KW-1185">Reference proteome</keyword>
<organism evidence="2 3">
    <name type="scientific">Antrodiella citrinella</name>
    <dbReference type="NCBI Taxonomy" id="2447956"/>
    <lineage>
        <taxon>Eukaryota</taxon>
        <taxon>Fungi</taxon>
        <taxon>Dikarya</taxon>
        <taxon>Basidiomycota</taxon>
        <taxon>Agaricomycotina</taxon>
        <taxon>Agaricomycetes</taxon>
        <taxon>Polyporales</taxon>
        <taxon>Steccherinaceae</taxon>
        <taxon>Antrodiella</taxon>
    </lineage>
</organism>
<accession>A0A4S4MV90</accession>
<dbReference type="PROSITE" id="PS50011">
    <property type="entry name" value="PROTEIN_KINASE_DOM"/>
    <property type="match status" value="1"/>
</dbReference>
<dbReference type="OrthoDB" id="10252171at2759"/>
<comment type="caution">
    <text evidence="2">The sequence shown here is derived from an EMBL/GenBank/DDBJ whole genome shotgun (WGS) entry which is preliminary data.</text>
</comment>
<sequence>MREAGPETHPKLNKRIRCLPPPWSNTRHHQLKTENILQDPRAQIKIGDFGESFIYDISEAEAGGVKRKIHCPRTYAAPRTTIFSHKVSYGDYAAPEILFDGVGSPASDVWALGNLNVLHAILDGGTSLARLVIPAPGGASDDEVLVGMVRLFGKLPVGGSG</sequence>
<protein>
    <recommendedName>
        <fullName evidence="1">Protein kinase domain-containing protein</fullName>
    </recommendedName>
</protein>
<dbReference type="InterPro" id="IPR011009">
    <property type="entry name" value="Kinase-like_dom_sf"/>
</dbReference>